<dbReference type="Proteomes" id="UP000277928">
    <property type="component" value="Unassembled WGS sequence"/>
</dbReference>
<dbReference type="AlphaFoldDB" id="A0A3P6T2L4"/>
<evidence type="ECO:0000313" key="2">
    <source>
        <dbReference type="EMBL" id="VDK82096.1"/>
    </source>
</evidence>
<feature type="transmembrane region" description="Helical" evidence="1">
    <location>
        <begin position="17"/>
        <end position="39"/>
    </location>
</feature>
<organism evidence="2 3">
    <name type="scientific">Litomosoides sigmodontis</name>
    <name type="common">Filarial nematode worm</name>
    <dbReference type="NCBI Taxonomy" id="42156"/>
    <lineage>
        <taxon>Eukaryota</taxon>
        <taxon>Metazoa</taxon>
        <taxon>Ecdysozoa</taxon>
        <taxon>Nematoda</taxon>
        <taxon>Chromadorea</taxon>
        <taxon>Rhabditida</taxon>
        <taxon>Spirurina</taxon>
        <taxon>Spiruromorpha</taxon>
        <taxon>Filarioidea</taxon>
        <taxon>Onchocercidae</taxon>
        <taxon>Litomosoides</taxon>
    </lineage>
</organism>
<reference evidence="2 3" key="1">
    <citation type="submission" date="2018-08" db="EMBL/GenBank/DDBJ databases">
        <authorList>
            <person name="Laetsch R D."/>
            <person name="Stevens L."/>
            <person name="Kumar S."/>
            <person name="Blaxter L. M."/>
        </authorList>
    </citation>
    <scope>NUCLEOTIDE SEQUENCE [LARGE SCALE GENOMIC DNA]</scope>
</reference>
<dbReference type="OrthoDB" id="5860655at2759"/>
<keyword evidence="1" id="KW-0472">Membrane</keyword>
<protein>
    <submittedName>
        <fullName evidence="2">Uncharacterized protein</fullName>
    </submittedName>
</protein>
<gene>
    <name evidence="2" type="ORF">NLS_LOCUS5595</name>
</gene>
<evidence type="ECO:0000256" key="1">
    <source>
        <dbReference type="SAM" id="Phobius"/>
    </source>
</evidence>
<keyword evidence="3" id="KW-1185">Reference proteome</keyword>
<accession>A0A3P6T2L4</accession>
<sequence>MIVNVAWFSAVEDLCIAMIYIVALSLVLELVRCIVKLIYEKKKYETSKREIPLLLDDVVGEGTVYKKTISTSLAKLTKNNGSFTEQKFNGILSGGNVLQNDRAKTSFVRKNQLTSTMQSIHHKIGARKNALSKNISQKSTFDLRKRSRKKLITDGMANIPRKEEETFSKKI</sequence>
<dbReference type="EMBL" id="UYRX01000429">
    <property type="protein sequence ID" value="VDK82096.1"/>
    <property type="molecule type" value="Genomic_DNA"/>
</dbReference>
<proteinExistence type="predicted"/>
<keyword evidence="1" id="KW-0812">Transmembrane</keyword>
<evidence type="ECO:0000313" key="3">
    <source>
        <dbReference type="Proteomes" id="UP000277928"/>
    </source>
</evidence>
<name>A0A3P6T2L4_LITSI</name>
<keyword evidence="1" id="KW-1133">Transmembrane helix</keyword>